<proteinExistence type="predicted"/>
<protein>
    <submittedName>
        <fullName evidence="1">Uncharacterized protein</fullName>
    </submittedName>
</protein>
<organism evidence="1 2">
    <name type="scientific">Candidatus Gottesmanbacteria bacterium GW2011_GWB1_43_11</name>
    <dbReference type="NCBI Taxonomy" id="1618446"/>
    <lineage>
        <taxon>Bacteria</taxon>
        <taxon>Candidatus Gottesmaniibacteriota</taxon>
    </lineage>
</organism>
<dbReference type="Proteomes" id="UP000034050">
    <property type="component" value="Unassembled WGS sequence"/>
</dbReference>
<evidence type="ECO:0000313" key="2">
    <source>
        <dbReference type="Proteomes" id="UP000034050"/>
    </source>
</evidence>
<dbReference type="AlphaFoldDB" id="A0A0G1CFJ7"/>
<evidence type="ECO:0000313" key="1">
    <source>
        <dbReference type="EMBL" id="KKS84239.1"/>
    </source>
</evidence>
<gene>
    <name evidence="1" type="ORF">UV61_C0034G0003</name>
</gene>
<name>A0A0G1CFJ7_9BACT</name>
<reference evidence="1 2" key="1">
    <citation type="journal article" date="2015" name="Nature">
        <title>rRNA introns, odd ribosomes, and small enigmatic genomes across a large radiation of phyla.</title>
        <authorList>
            <person name="Brown C.T."/>
            <person name="Hug L.A."/>
            <person name="Thomas B.C."/>
            <person name="Sharon I."/>
            <person name="Castelle C.J."/>
            <person name="Singh A."/>
            <person name="Wilkins M.J."/>
            <person name="Williams K.H."/>
            <person name="Banfield J.F."/>
        </authorList>
    </citation>
    <scope>NUCLEOTIDE SEQUENCE [LARGE SCALE GENOMIC DNA]</scope>
</reference>
<accession>A0A0G1CFJ7</accession>
<dbReference type="EMBL" id="LCFD01000034">
    <property type="protein sequence ID" value="KKS84239.1"/>
    <property type="molecule type" value="Genomic_DNA"/>
</dbReference>
<comment type="caution">
    <text evidence="1">The sequence shown here is derived from an EMBL/GenBank/DDBJ whole genome shotgun (WGS) entry which is preliminary data.</text>
</comment>
<sequence length="107" mass="12041">MKILSIGSDRKLFEEGSTVSERIKEYGALVEELHIVNMTDAREGFKDKQLAPNVWVYPTNSIFSIFRPLDAARIGKRLILDKKFVRGQSVITAQDIESGWAGMKGPE</sequence>
<dbReference type="STRING" id="1618446.UV61_C0034G0003"/>